<evidence type="ECO:0000256" key="10">
    <source>
        <dbReference type="ARBA" id="ARBA00023128"/>
    </source>
</evidence>
<evidence type="ECO:0000256" key="6">
    <source>
        <dbReference type="ARBA" id="ARBA00022927"/>
    </source>
</evidence>
<evidence type="ECO:0000256" key="9">
    <source>
        <dbReference type="ARBA" id="ARBA00023010"/>
    </source>
</evidence>
<evidence type="ECO:0000256" key="3">
    <source>
        <dbReference type="ARBA" id="ARBA00022448"/>
    </source>
</evidence>
<comment type="subunit">
    <text evidence="12">Component of the PAM complex.</text>
</comment>
<sequence length="145" mass="16332">MRRRRRFMATGVSVVCAVAAAIFGSPLIGEFDIDTKVAQATGLDPLVIIAAGSLTVAVGGWFAGRILGGLLFSLWARQGGWSRIFSEKEKSFFDRIKRYRADPSSSSPQNPIPDYYGEKIGSVKDYRRWLKDQRAFTKKMYRDMR</sequence>
<gene>
    <name evidence="13" type="ORF">AMS68_002369</name>
</gene>
<dbReference type="Proteomes" id="UP000503462">
    <property type="component" value="Chromosome 2"/>
</dbReference>
<name>A0A6H0XQ12_9PEZI</name>
<evidence type="ECO:0000256" key="7">
    <source>
        <dbReference type="ARBA" id="ARBA00022946"/>
    </source>
</evidence>
<keyword evidence="6 12" id="KW-0653">Protein transport</keyword>
<comment type="similarity">
    <text evidence="2 12">Belongs to the PAM17 family.</text>
</comment>
<dbReference type="PANTHER" id="PTHR28021:SF1">
    <property type="entry name" value="PRESEQUENCE TRANSLOCATED-ASSOCIATED MOTOR SUBUNIT PAM17, MITOCHONDRIAL"/>
    <property type="match status" value="1"/>
</dbReference>
<proteinExistence type="inferred from homology"/>
<accession>A0A6H0XQ12</accession>
<keyword evidence="8 12" id="KW-1133">Transmembrane helix</keyword>
<reference evidence="13 14" key="1">
    <citation type="journal article" date="2016" name="Sci. Rep.">
        <title>Peltaster fructicola genome reveals evolution from an invasive phytopathogen to an ectophytic parasite.</title>
        <authorList>
            <person name="Xu C."/>
            <person name="Chen H."/>
            <person name="Gleason M.L."/>
            <person name="Xu J.R."/>
            <person name="Liu H."/>
            <person name="Zhang R."/>
            <person name="Sun G."/>
        </authorList>
    </citation>
    <scope>NUCLEOTIDE SEQUENCE [LARGE SCALE GENOMIC DNA]</scope>
    <source>
        <strain evidence="13 14">LNHT1506</strain>
    </source>
</reference>
<dbReference type="AlphaFoldDB" id="A0A6H0XQ12"/>
<evidence type="ECO:0000256" key="5">
    <source>
        <dbReference type="ARBA" id="ARBA00022792"/>
    </source>
</evidence>
<evidence type="ECO:0000313" key="14">
    <source>
        <dbReference type="Proteomes" id="UP000503462"/>
    </source>
</evidence>
<evidence type="ECO:0000256" key="2">
    <source>
        <dbReference type="ARBA" id="ARBA00006837"/>
    </source>
</evidence>
<evidence type="ECO:0000256" key="1">
    <source>
        <dbReference type="ARBA" id="ARBA00004448"/>
    </source>
</evidence>
<dbReference type="EMBL" id="CP051140">
    <property type="protein sequence ID" value="QIW96851.1"/>
    <property type="molecule type" value="Genomic_DNA"/>
</dbReference>
<organism evidence="13 14">
    <name type="scientific">Peltaster fructicola</name>
    <dbReference type="NCBI Taxonomy" id="286661"/>
    <lineage>
        <taxon>Eukaryota</taxon>
        <taxon>Fungi</taxon>
        <taxon>Dikarya</taxon>
        <taxon>Ascomycota</taxon>
        <taxon>Pezizomycotina</taxon>
        <taxon>Dothideomycetes</taxon>
        <taxon>Dothideomycetes incertae sedis</taxon>
        <taxon>Peltaster</taxon>
    </lineage>
</organism>
<dbReference type="Pfam" id="PF08566">
    <property type="entry name" value="Pam17"/>
    <property type="match status" value="1"/>
</dbReference>
<dbReference type="InterPro" id="IPR013875">
    <property type="entry name" value="Pam17"/>
</dbReference>
<evidence type="ECO:0000313" key="13">
    <source>
        <dbReference type="EMBL" id="QIW96851.1"/>
    </source>
</evidence>
<dbReference type="GO" id="GO:0001405">
    <property type="term" value="C:PAM complex, Tim23 associated import motor"/>
    <property type="evidence" value="ECO:0007669"/>
    <property type="project" value="UniProtKB-UniRule"/>
</dbReference>
<comment type="caution">
    <text evidence="12">Lacks conserved residue(s) required for the propagation of feature annotation.</text>
</comment>
<keyword evidence="3 12" id="KW-0813">Transport</keyword>
<dbReference type="GO" id="GO:0030150">
    <property type="term" value="P:protein import into mitochondrial matrix"/>
    <property type="evidence" value="ECO:0007669"/>
    <property type="project" value="UniProtKB-UniRule"/>
</dbReference>
<dbReference type="PANTHER" id="PTHR28021">
    <property type="entry name" value="PRESEQUENCE TRANSLOCATED-ASSOCIATED MOTOR SUBUNIT PAM17, MITOCHONDRIAL"/>
    <property type="match status" value="1"/>
</dbReference>
<comment type="subcellular location">
    <subcellularLocation>
        <location evidence="1 12">Mitochondrion inner membrane</location>
        <topology evidence="1 12">Multi-pass membrane protein</topology>
    </subcellularLocation>
</comment>
<keyword evidence="11 12" id="KW-0472">Membrane</keyword>
<keyword evidence="14" id="KW-1185">Reference proteome</keyword>
<keyword evidence="9 12" id="KW-0811">Translocation</keyword>
<keyword evidence="10 12" id="KW-0496">Mitochondrion</keyword>
<dbReference type="OrthoDB" id="5970083at2759"/>
<keyword evidence="7" id="KW-0809">Transit peptide</keyword>
<keyword evidence="5 12" id="KW-0999">Mitochondrion inner membrane</keyword>
<evidence type="ECO:0000256" key="12">
    <source>
        <dbReference type="RuleBase" id="RU367146"/>
    </source>
</evidence>
<protein>
    <recommendedName>
        <fullName evidence="12">Presequence translocated-associated motor subunit PAM17</fullName>
    </recommendedName>
</protein>
<evidence type="ECO:0000256" key="4">
    <source>
        <dbReference type="ARBA" id="ARBA00022692"/>
    </source>
</evidence>
<evidence type="ECO:0000256" key="11">
    <source>
        <dbReference type="ARBA" id="ARBA00023136"/>
    </source>
</evidence>
<feature type="transmembrane region" description="Helical" evidence="12">
    <location>
        <begin position="48"/>
        <end position="76"/>
    </location>
</feature>
<keyword evidence="4 12" id="KW-0812">Transmembrane</keyword>
<comment type="function">
    <text evidence="12">Component of the PAM complex, a complex required for the translocation of transit peptide-containing proteins from the inner membrane into the mitochondrial matrix in an ATP-dependent manner.</text>
</comment>
<evidence type="ECO:0000256" key="8">
    <source>
        <dbReference type="ARBA" id="ARBA00022989"/>
    </source>
</evidence>